<organism evidence="1 2">
    <name type="scientific">Flectobacillus roseus</name>
    <dbReference type="NCBI Taxonomy" id="502259"/>
    <lineage>
        <taxon>Bacteria</taxon>
        <taxon>Pseudomonadati</taxon>
        <taxon>Bacteroidota</taxon>
        <taxon>Cytophagia</taxon>
        <taxon>Cytophagales</taxon>
        <taxon>Flectobacillaceae</taxon>
        <taxon>Flectobacillus</taxon>
    </lineage>
</organism>
<comment type="caution">
    <text evidence="1">The sequence shown here is derived from an EMBL/GenBank/DDBJ whole genome shotgun (WGS) entry which is preliminary data.</text>
</comment>
<proteinExistence type="predicted"/>
<dbReference type="EMBL" id="JASHIF010000027">
    <property type="protein sequence ID" value="MDI9862321.1"/>
    <property type="molecule type" value="Genomic_DNA"/>
</dbReference>
<protein>
    <recommendedName>
        <fullName evidence="3">Lipoprotein</fullName>
    </recommendedName>
</protein>
<evidence type="ECO:0000313" key="1">
    <source>
        <dbReference type="EMBL" id="MDI9862321.1"/>
    </source>
</evidence>
<gene>
    <name evidence="1" type="ORF">QM524_24065</name>
</gene>
<keyword evidence="2" id="KW-1185">Reference proteome</keyword>
<name>A0ABT6YFE9_9BACT</name>
<accession>A0ABT6YFE9</accession>
<evidence type="ECO:0008006" key="3">
    <source>
        <dbReference type="Google" id="ProtNLM"/>
    </source>
</evidence>
<dbReference type="RefSeq" id="WP_283346589.1">
    <property type="nucleotide sequence ID" value="NZ_JASHIF010000027.1"/>
</dbReference>
<evidence type="ECO:0000313" key="2">
    <source>
        <dbReference type="Proteomes" id="UP001236507"/>
    </source>
</evidence>
<dbReference type="PROSITE" id="PS51257">
    <property type="entry name" value="PROKAR_LIPOPROTEIN"/>
    <property type="match status" value="1"/>
</dbReference>
<dbReference type="Proteomes" id="UP001236507">
    <property type="component" value="Unassembled WGS sequence"/>
</dbReference>
<reference evidence="1 2" key="1">
    <citation type="submission" date="2023-05" db="EMBL/GenBank/DDBJ databases">
        <title>Novel species of genus Flectobacillus isolated from stream in China.</title>
        <authorList>
            <person name="Lu H."/>
        </authorList>
    </citation>
    <scope>NUCLEOTIDE SEQUENCE [LARGE SCALE GENOMIC DNA]</scope>
    <source>
        <strain evidence="1 2">KCTC 42575</strain>
    </source>
</reference>
<sequence>MKQVLTLLIILGFLLACTKHNSTEDKPSPALITQKKEADYYEQFLDLFEEIEPENLHIYTPDDSKNGDKFKGKVINQSFYKLLTFDDKFKFLLVDTTLHIYGCFRVKLSDTKTGLILRKPSQYDTESAIDLLIWDNSLKKVVGMYDLADSFGDEGWHFVQDAWLKDLNNDTKLDIVIRYRDIDYDLDDSSKVTQKDSLFAWLNMDKKFERTVFKFDTTKYKLHHWNP</sequence>